<dbReference type="RefSeq" id="WP_184415028.1">
    <property type="nucleotide sequence ID" value="NZ_JACIGE010000005.1"/>
</dbReference>
<sequence length="420" mass="45359">MPANVRLQLLPAADAVAAFQARGLLTQTFSWQDLLNEEHARQFTVAKLFRDDLLGEIYQQLGRALTAGGTLRDFQQALIPQLKKAGWWGNVEVIDPSTGEIGRTRVNPARLELIYDVNVRQAHAAGRWARSARGSMPYLIYRTRRDERVRASHRRWDAIVLPKDHPWWDTHYPPNGWRCRCLAYPIDDAGIAELEAAGLKLLREPPDDGPSIPFTNKITGEITQVPWGIDPGFAYNPGKGSQRRLGDLVLTKNAQLPPTIAARAVADHLADAGLLAAITRDYRAWAEGISRPVGAMRPVGALTPATVAALEANDLAPASAMLAVVDAEVIAARADNGQPSAWLADLPAHLAAPQAVLRDHTGSVLLVFTIPGQSGKWVIPVDLSAAGATTAAPASSVRIAAGHQVDARSLAGYEIMSGKL</sequence>
<evidence type="ECO:0000259" key="1">
    <source>
        <dbReference type="Pfam" id="PF04233"/>
    </source>
</evidence>
<gene>
    <name evidence="2" type="ORF">GGD90_001628</name>
</gene>
<accession>A0A840FYR1</accession>
<dbReference type="EMBL" id="JACIGE010000005">
    <property type="protein sequence ID" value="MBB4247257.1"/>
    <property type="molecule type" value="Genomic_DNA"/>
</dbReference>
<dbReference type="Proteomes" id="UP000587070">
    <property type="component" value="Unassembled WGS sequence"/>
</dbReference>
<organism evidence="2 3">
    <name type="scientific">Rhodocyclus tenuis</name>
    <name type="common">Rhodospirillum tenue</name>
    <dbReference type="NCBI Taxonomy" id="1066"/>
    <lineage>
        <taxon>Bacteria</taxon>
        <taxon>Pseudomonadati</taxon>
        <taxon>Pseudomonadota</taxon>
        <taxon>Betaproteobacteria</taxon>
        <taxon>Rhodocyclales</taxon>
        <taxon>Rhodocyclaceae</taxon>
        <taxon>Rhodocyclus</taxon>
    </lineage>
</organism>
<evidence type="ECO:0000313" key="3">
    <source>
        <dbReference type="Proteomes" id="UP000587070"/>
    </source>
</evidence>
<reference evidence="2 3" key="1">
    <citation type="submission" date="2020-08" db="EMBL/GenBank/DDBJ databases">
        <title>Genome sequencing of Purple Non-Sulfur Bacteria from various extreme environments.</title>
        <authorList>
            <person name="Mayer M."/>
        </authorList>
    </citation>
    <scope>NUCLEOTIDE SEQUENCE [LARGE SCALE GENOMIC DNA]</scope>
    <source>
        <strain evidence="2 3">2761</strain>
    </source>
</reference>
<name>A0A840FYR1_RHOTE</name>
<proteinExistence type="predicted"/>
<dbReference type="Pfam" id="PF04233">
    <property type="entry name" value="Phage_Mu_F"/>
    <property type="match status" value="1"/>
</dbReference>
<protein>
    <submittedName>
        <fullName evidence="2">SPP1 gp7 family putative phage head morphogenesis protein</fullName>
    </submittedName>
</protein>
<feature type="domain" description="Phage head morphogenesis" evidence="1">
    <location>
        <begin position="57"/>
        <end position="182"/>
    </location>
</feature>
<comment type="caution">
    <text evidence="2">The sequence shown here is derived from an EMBL/GenBank/DDBJ whole genome shotgun (WGS) entry which is preliminary data.</text>
</comment>
<dbReference type="InterPro" id="IPR006528">
    <property type="entry name" value="Phage_head_morphogenesis_dom"/>
</dbReference>
<evidence type="ECO:0000313" key="2">
    <source>
        <dbReference type="EMBL" id="MBB4247257.1"/>
    </source>
</evidence>
<dbReference type="AlphaFoldDB" id="A0A840FYR1"/>
<keyword evidence="3" id="KW-1185">Reference proteome</keyword>